<proteinExistence type="predicted"/>
<organism evidence="2 3">
    <name type="scientific">Methylobacterium iners</name>
    <dbReference type="NCBI Taxonomy" id="418707"/>
    <lineage>
        <taxon>Bacteria</taxon>
        <taxon>Pseudomonadati</taxon>
        <taxon>Pseudomonadota</taxon>
        <taxon>Alphaproteobacteria</taxon>
        <taxon>Hyphomicrobiales</taxon>
        <taxon>Methylobacteriaceae</taxon>
        <taxon>Methylobacterium</taxon>
    </lineage>
</organism>
<dbReference type="InterPro" id="IPR044048">
    <property type="entry name" value="Big_12"/>
</dbReference>
<evidence type="ECO:0000259" key="1">
    <source>
        <dbReference type="Pfam" id="PF19078"/>
    </source>
</evidence>
<dbReference type="Pfam" id="PF19078">
    <property type="entry name" value="Big_12"/>
    <property type="match status" value="1"/>
</dbReference>
<evidence type="ECO:0000313" key="3">
    <source>
        <dbReference type="Proteomes" id="UP001055125"/>
    </source>
</evidence>
<reference evidence="2" key="1">
    <citation type="journal article" date="2021" name="Front. Microbiol.">
        <title>Comprehensive Comparative Genomics and Phenotyping of Methylobacterium Species.</title>
        <authorList>
            <person name="Alessa O."/>
            <person name="Ogura Y."/>
            <person name="Fujitani Y."/>
            <person name="Takami H."/>
            <person name="Hayashi T."/>
            <person name="Sahin N."/>
            <person name="Tani A."/>
        </authorList>
    </citation>
    <scope>NUCLEOTIDE SEQUENCE</scope>
    <source>
        <strain evidence="2">DSM 19015</strain>
    </source>
</reference>
<dbReference type="Gene3D" id="2.150.10.10">
    <property type="entry name" value="Serralysin-like metalloprotease, C-terminal"/>
    <property type="match status" value="1"/>
</dbReference>
<comment type="caution">
    <text evidence="2">The sequence shown here is derived from an EMBL/GenBank/DDBJ whole genome shotgun (WGS) entry which is preliminary data.</text>
</comment>
<dbReference type="InterPro" id="IPR011049">
    <property type="entry name" value="Serralysin-like_metalloprot_C"/>
</dbReference>
<gene>
    <name evidence="2" type="ORF">OCOJLMKI_5002</name>
</gene>
<protein>
    <recommendedName>
        <fullName evidence="1">Bacterial Ig-like domain-containing protein</fullName>
    </recommendedName>
</protein>
<sequence length="394" mass="39640">MFSDTGRVVTNLILVGDPVVQDGITYYSYAASGDPVTGTGISFNTDTTAPTLQLTSNKASLTAGETALLTLSFSEAPVDLSLSDISVESGSLGALTATSDPRVYTVSYTPAANIQDASMQIRVAAGAYSDAAGNPGGAASLNLAVNTAPAEGQTYTGTAADNVFVATSGVSWTINGLGGNDTLTGAERADTLIGGEGDDRLAGGGGADTIEGGLGRDTVVFAGSRGDYSVVKSGAGLSVTGTHTGASDATDLITGAERFAFAGGAGAPAGALLSTDLSEVLTGTSGRDVFYFDTALGLGLGNDTIRGFAAGDRLVTTSRLYDANEDGRVSANSSDRYLLPDTVYDGVSDTGSLKVLTATGGVVSSLRHLGEVAQDGLVFQVYAATHDTTNWLLS</sequence>
<dbReference type="PROSITE" id="PS00330">
    <property type="entry name" value="HEMOLYSIN_CALCIUM"/>
    <property type="match status" value="2"/>
</dbReference>
<dbReference type="InterPro" id="IPR001343">
    <property type="entry name" value="Hemolysn_Ca-bd"/>
</dbReference>
<dbReference type="SUPFAM" id="SSF51120">
    <property type="entry name" value="beta-Roll"/>
    <property type="match status" value="1"/>
</dbReference>
<feature type="domain" description="Bacterial Ig-like" evidence="1">
    <location>
        <begin position="46"/>
        <end position="142"/>
    </location>
</feature>
<accession>A0ABQ4S7B7</accession>
<evidence type="ECO:0000313" key="2">
    <source>
        <dbReference type="EMBL" id="GJD97769.1"/>
    </source>
</evidence>
<keyword evidence="3" id="KW-1185">Reference proteome</keyword>
<reference evidence="2" key="2">
    <citation type="submission" date="2021-08" db="EMBL/GenBank/DDBJ databases">
        <authorList>
            <person name="Tani A."/>
            <person name="Ola A."/>
            <person name="Ogura Y."/>
            <person name="Katsura K."/>
            <person name="Hayashi T."/>
        </authorList>
    </citation>
    <scope>NUCLEOTIDE SEQUENCE</scope>
    <source>
        <strain evidence="2">DSM 19015</strain>
    </source>
</reference>
<dbReference type="PRINTS" id="PR00313">
    <property type="entry name" value="CABNDNGRPT"/>
</dbReference>
<dbReference type="EMBL" id="BPQP01000107">
    <property type="protein sequence ID" value="GJD97769.1"/>
    <property type="molecule type" value="Genomic_DNA"/>
</dbReference>
<dbReference type="Pfam" id="PF00353">
    <property type="entry name" value="HemolysinCabind"/>
    <property type="match status" value="1"/>
</dbReference>
<dbReference type="InterPro" id="IPR018511">
    <property type="entry name" value="Hemolysin-typ_Ca-bd_CS"/>
</dbReference>
<dbReference type="Proteomes" id="UP001055125">
    <property type="component" value="Unassembled WGS sequence"/>
</dbReference>
<name>A0ABQ4S7B7_9HYPH</name>